<dbReference type="PROSITE" id="PS00687">
    <property type="entry name" value="ALDEHYDE_DEHYDR_GLU"/>
    <property type="match status" value="1"/>
</dbReference>
<dbReference type="EMBL" id="CP095046">
    <property type="protein sequence ID" value="UOQ73500.1"/>
    <property type="molecule type" value="Genomic_DNA"/>
</dbReference>
<evidence type="ECO:0000256" key="2">
    <source>
        <dbReference type="ARBA" id="ARBA00023002"/>
    </source>
</evidence>
<reference evidence="7" key="1">
    <citation type="submission" date="2022-04" db="EMBL/GenBank/DDBJ databases">
        <title>Hymenobacter sp. isolated from the air.</title>
        <authorList>
            <person name="Won M."/>
            <person name="Lee C.-M."/>
            <person name="Woen H.-Y."/>
            <person name="Kwon S.-W."/>
        </authorList>
    </citation>
    <scope>NUCLEOTIDE SEQUENCE</scope>
    <source>
        <strain evidence="7">5116S-3</strain>
    </source>
</reference>
<organism evidence="7 8">
    <name type="scientific">Hymenobacter cellulosilyticus</name>
    <dbReference type="NCBI Taxonomy" id="2932248"/>
    <lineage>
        <taxon>Bacteria</taxon>
        <taxon>Pseudomonadati</taxon>
        <taxon>Bacteroidota</taxon>
        <taxon>Cytophagia</taxon>
        <taxon>Cytophagales</taxon>
        <taxon>Hymenobacteraceae</taxon>
        <taxon>Hymenobacter</taxon>
    </lineage>
</organism>
<dbReference type="Pfam" id="PF00171">
    <property type="entry name" value="Aldedh"/>
    <property type="match status" value="1"/>
</dbReference>
<dbReference type="PROSITE" id="PS00070">
    <property type="entry name" value="ALDEHYDE_DEHYDR_CYS"/>
    <property type="match status" value="1"/>
</dbReference>
<gene>
    <name evidence="7" type="ORF">MUN79_06070</name>
</gene>
<evidence type="ECO:0000259" key="6">
    <source>
        <dbReference type="Pfam" id="PF00171"/>
    </source>
</evidence>
<dbReference type="InterPro" id="IPR016163">
    <property type="entry name" value="Ald_DH_C"/>
</dbReference>
<keyword evidence="2 5" id="KW-0560">Oxidoreductase</keyword>
<dbReference type="InterPro" id="IPR029510">
    <property type="entry name" value="Ald_DH_CS_GLU"/>
</dbReference>
<dbReference type="Gene3D" id="3.40.309.10">
    <property type="entry name" value="Aldehyde Dehydrogenase, Chain A, domain 2"/>
    <property type="match status" value="1"/>
</dbReference>
<dbReference type="InterPro" id="IPR015590">
    <property type="entry name" value="Aldehyde_DH_dom"/>
</dbReference>
<dbReference type="FunFam" id="3.40.605.10:FF:000001">
    <property type="entry name" value="Aldehyde dehydrogenase 1"/>
    <property type="match status" value="1"/>
</dbReference>
<evidence type="ECO:0000256" key="1">
    <source>
        <dbReference type="ARBA" id="ARBA00009986"/>
    </source>
</evidence>
<feature type="domain" description="Aldehyde dehydrogenase" evidence="6">
    <location>
        <begin position="29"/>
        <end position="485"/>
    </location>
</feature>
<feature type="active site" evidence="4">
    <location>
        <position position="258"/>
    </location>
</feature>
<dbReference type="CDD" id="cd07093">
    <property type="entry name" value="ALDH_F8_HMSADH"/>
    <property type="match status" value="1"/>
</dbReference>
<sequence length="514" mass="55217">MLTSHPAPPAMFQLQNFINGQFVPPVNGRYLDNVEPATGQVYSQIPDSDAADVAQAVAAAQAAFPAWRALSAEKRGRLLVRIAELIERDLERLAQAESQDNGKPVALARTVDIPRAASNFAFFGTGIGHFSSESHFQEGQSLNYTVRHPLGVVGCISPWNLPLYLFTWKIAPALAAGNCVVAKPSEITPATAYWLGELCQEAGLPAGVLNIVHGTGPGAGQAIVEHPAIKAISFTGGTKTGEHIARTAAPMFKKLSLELGGKNPNLIFADCDLAAAVSTSIQSSFANQGQICLCGSRIFIERPIYEQFKELFLARVAGLTVGDPQVETSRQGALVSEAHLNKVLSYIELARQEGGTLLTGGQRVQVPGRCAEGFFLQPTVFEGLAPDCRTNREEIFGPVVTLTPFDTEEEALSWANGTDYGLSATVWTTDLNRAHRVAHQLHAGVVWINTWLLRDLRTPFGGMKNSGVGREGGLEALRFFTEPRTSASSFSGPYLSLLALRQLPQKASETEPGG</sequence>
<dbReference type="AlphaFoldDB" id="A0A8T9QCD3"/>
<dbReference type="InterPro" id="IPR016161">
    <property type="entry name" value="Ald_DH/histidinol_DH"/>
</dbReference>
<dbReference type="KEGG" id="hcu:MUN79_06070"/>
<dbReference type="InterPro" id="IPR016162">
    <property type="entry name" value="Ald_DH_N"/>
</dbReference>
<evidence type="ECO:0000256" key="3">
    <source>
        <dbReference type="ARBA" id="ARBA00023027"/>
    </source>
</evidence>
<dbReference type="PANTHER" id="PTHR43720:SF2">
    <property type="entry name" value="2-AMINOMUCONIC SEMIALDEHYDE DEHYDROGENASE"/>
    <property type="match status" value="1"/>
</dbReference>
<evidence type="ECO:0000313" key="7">
    <source>
        <dbReference type="EMBL" id="UOQ73500.1"/>
    </source>
</evidence>
<accession>A0A8T9QCD3</accession>
<dbReference type="GO" id="GO:0004030">
    <property type="term" value="F:aldehyde dehydrogenase [NAD(P)+] activity"/>
    <property type="evidence" value="ECO:0007669"/>
    <property type="project" value="UniProtKB-ARBA"/>
</dbReference>
<name>A0A8T9QCD3_9BACT</name>
<dbReference type="FunFam" id="3.40.309.10:FF:000012">
    <property type="entry name" value="Betaine aldehyde dehydrogenase"/>
    <property type="match status" value="1"/>
</dbReference>
<keyword evidence="8" id="KW-1185">Reference proteome</keyword>
<comment type="similarity">
    <text evidence="1 5">Belongs to the aldehyde dehydrogenase family.</text>
</comment>
<evidence type="ECO:0000256" key="5">
    <source>
        <dbReference type="RuleBase" id="RU003345"/>
    </source>
</evidence>
<proteinExistence type="inferred from homology"/>
<evidence type="ECO:0000256" key="4">
    <source>
        <dbReference type="PROSITE-ProRule" id="PRU10007"/>
    </source>
</evidence>
<dbReference type="RefSeq" id="WP_244676851.1">
    <property type="nucleotide sequence ID" value="NZ_CP095046.1"/>
</dbReference>
<dbReference type="InterPro" id="IPR016160">
    <property type="entry name" value="Ald_DH_CS_CYS"/>
</dbReference>
<dbReference type="PANTHER" id="PTHR43720">
    <property type="entry name" value="2-AMINOMUCONIC SEMIALDEHYDE DEHYDROGENASE"/>
    <property type="match status" value="1"/>
</dbReference>
<keyword evidence="3" id="KW-0520">NAD</keyword>
<dbReference type="Proteomes" id="UP000831796">
    <property type="component" value="Chromosome"/>
</dbReference>
<dbReference type="SUPFAM" id="SSF53720">
    <property type="entry name" value="ALDH-like"/>
    <property type="match status" value="1"/>
</dbReference>
<dbReference type="Gene3D" id="3.40.605.10">
    <property type="entry name" value="Aldehyde Dehydrogenase, Chain A, domain 1"/>
    <property type="match status" value="1"/>
</dbReference>
<evidence type="ECO:0000313" key="8">
    <source>
        <dbReference type="Proteomes" id="UP000831796"/>
    </source>
</evidence>
<protein>
    <submittedName>
        <fullName evidence="7">Aldehyde dehydrogenase</fullName>
    </submittedName>
</protein>